<proteinExistence type="predicted"/>
<feature type="compositionally biased region" description="Basic and acidic residues" evidence="1">
    <location>
        <begin position="46"/>
        <end position="61"/>
    </location>
</feature>
<organism evidence="2 3">
    <name type="scientific">Symbiochloris irregularis</name>
    <dbReference type="NCBI Taxonomy" id="706552"/>
    <lineage>
        <taxon>Eukaryota</taxon>
        <taxon>Viridiplantae</taxon>
        <taxon>Chlorophyta</taxon>
        <taxon>core chlorophytes</taxon>
        <taxon>Trebouxiophyceae</taxon>
        <taxon>Trebouxiales</taxon>
        <taxon>Trebouxiaceae</taxon>
        <taxon>Symbiochloris</taxon>
    </lineage>
</organism>
<feature type="region of interest" description="Disordered" evidence="1">
    <location>
        <begin position="29"/>
        <end position="69"/>
    </location>
</feature>
<evidence type="ECO:0008006" key="4">
    <source>
        <dbReference type="Google" id="ProtNLM"/>
    </source>
</evidence>
<comment type="caution">
    <text evidence="2">The sequence shown here is derived from an EMBL/GenBank/DDBJ whole genome shotgun (WGS) entry which is preliminary data.</text>
</comment>
<evidence type="ECO:0000313" key="3">
    <source>
        <dbReference type="Proteomes" id="UP001465755"/>
    </source>
</evidence>
<gene>
    <name evidence="2" type="ORF">WJX73_009482</name>
</gene>
<reference evidence="2 3" key="1">
    <citation type="journal article" date="2024" name="Nat. Commun.">
        <title>Phylogenomics reveals the evolutionary origins of lichenization in chlorophyte algae.</title>
        <authorList>
            <person name="Puginier C."/>
            <person name="Libourel C."/>
            <person name="Otte J."/>
            <person name="Skaloud P."/>
            <person name="Haon M."/>
            <person name="Grisel S."/>
            <person name="Petersen M."/>
            <person name="Berrin J.G."/>
            <person name="Delaux P.M."/>
            <person name="Dal Grande F."/>
            <person name="Keller J."/>
        </authorList>
    </citation>
    <scope>NUCLEOTIDE SEQUENCE [LARGE SCALE GENOMIC DNA]</scope>
    <source>
        <strain evidence="2 3">SAG 2036</strain>
    </source>
</reference>
<dbReference type="Proteomes" id="UP001465755">
    <property type="component" value="Unassembled WGS sequence"/>
</dbReference>
<keyword evidence="3" id="KW-1185">Reference proteome</keyword>
<sequence>MSERLHYSLIGEPELLDVIDDEWLKATLPDDDLPVAGSQPQSAEDPDGHHAGQKQPPEKWAELALHSVN</sequence>
<name>A0AAW1NW66_9CHLO</name>
<accession>A0AAW1NW66</accession>
<dbReference type="AlphaFoldDB" id="A0AAW1NW66"/>
<dbReference type="EMBL" id="JALJOQ010000099">
    <property type="protein sequence ID" value="KAK9798225.1"/>
    <property type="molecule type" value="Genomic_DNA"/>
</dbReference>
<evidence type="ECO:0000313" key="2">
    <source>
        <dbReference type="EMBL" id="KAK9798225.1"/>
    </source>
</evidence>
<evidence type="ECO:0000256" key="1">
    <source>
        <dbReference type="SAM" id="MobiDB-lite"/>
    </source>
</evidence>
<protein>
    <recommendedName>
        <fullName evidence="4">Anaphase-promoting complex subunit 13</fullName>
    </recommendedName>
</protein>